<protein>
    <recommendedName>
        <fullName evidence="12">Putative inorganic phosphate cotransporter</fullName>
    </recommendedName>
</protein>
<dbReference type="GO" id="GO:0015293">
    <property type="term" value="F:symporter activity"/>
    <property type="evidence" value="ECO:0007669"/>
    <property type="project" value="UniProtKB-KW"/>
</dbReference>
<dbReference type="eggNOG" id="KOG2532">
    <property type="taxonomic scope" value="Eukaryota"/>
</dbReference>
<dbReference type="FunFam" id="1.20.1250.20:FF:000003">
    <property type="entry name" value="Solute carrier family 17 member 3"/>
    <property type="match status" value="1"/>
</dbReference>
<evidence type="ECO:0000256" key="13">
    <source>
        <dbReference type="SAM" id="Phobius"/>
    </source>
</evidence>
<dbReference type="GO" id="GO:0016020">
    <property type="term" value="C:membrane"/>
    <property type="evidence" value="ECO:0007669"/>
    <property type="project" value="UniProtKB-SubCell"/>
</dbReference>
<accession>B4N961</accession>
<evidence type="ECO:0000256" key="8">
    <source>
        <dbReference type="ARBA" id="ARBA00023065"/>
    </source>
</evidence>
<dbReference type="PANTHER" id="PTHR11662">
    <property type="entry name" value="SOLUTE CARRIER FAMILY 17"/>
    <property type="match status" value="1"/>
</dbReference>
<proteinExistence type="inferred from homology"/>
<dbReference type="Pfam" id="PF07690">
    <property type="entry name" value="MFS_1"/>
    <property type="match status" value="1"/>
</dbReference>
<evidence type="ECO:0000259" key="14">
    <source>
        <dbReference type="PROSITE" id="PS50850"/>
    </source>
</evidence>
<dbReference type="HOGENOM" id="CLU_001265_5_0_1"/>
<evidence type="ECO:0000256" key="5">
    <source>
        <dbReference type="ARBA" id="ARBA00022847"/>
    </source>
</evidence>
<dbReference type="STRING" id="7260.B4N961"/>
<dbReference type="SUPFAM" id="SSF103473">
    <property type="entry name" value="MFS general substrate transporter"/>
    <property type="match status" value="1"/>
</dbReference>
<keyword evidence="10" id="KW-0739">Sodium transport</keyword>
<dbReference type="GO" id="GO:0006820">
    <property type="term" value="P:monoatomic anion transport"/>
    <property type="evidence" value="ECO:0007669"/>
    <property type="project" value="TreeGrafter"/>
</dbReference>
<dbReference type="InterPro" id="IPR050382">
    <property type="entry name" value="MFS_Na/Anion_cotransporter"/>
</dbReference>
<dbReference type="FunCoup" id="B4N961">
    <property type="interactions" value="3"/>
</dbReference>
<dbReference type="InterPro" id="IPR011701">
    <property type="entry name" value="MFS"/>
</dbReference>
<feature type="transmembrane region" description="Helical" evidence="13">
    <location>
        <begin position="166"/>
        <end position="189"/>
    </location>
</feature>
<feature type="transmembrane region" description="Helical" evidence="13">
    <location>
        <begin position="361"/>
        <end position="378"/>
    </location>
</feature>
<keyword evidence="3" id="KW-0813">Transport</keyword>
<dbReference type="EMBL" id="CH964232">
    <property type="protein sequence ID" value="EDW81608.2"/>
    <property type="molecule type" value="Genomic_DNA"/>
</dbReference>
<dbReference type="PANTHER" id="PTHR11662:SF280">
    <property type="entry name" value="FI21844P1-RELATED"/>
    <property type="match status" value="1"/>
</dbReference>
<sequence>MAVMDTASSRELDVETEKVPRIGLRHLQALLLFIGLVVNTILQFNVGVAVVAMTKATSTNVDTPHFNWTEQEKSYILSSFYWGSALTQFPGGYLCKRFGAKLVLFLGSIGSAMLSAGTPHGVYAAGWQAFCVIRFLQGLCQGVTLPCIHQHLANWAPEVERTRLGAFAYTGFDCGNVLAMYAAGVIASSSLGWPGISYCSAGLGLAWSLLWLLLGANRVNEASCISTAEKRYITGDLQRCAKQERKMPIPWRGIFTSAPVYALLCARCADTWGLATMQAELPAYLSGVLELKMESNALFSALPFLLMWGMCYVYLIVADTILKHKWLSLTALRKVYNSIALWSPALIMLILGFVGRDQKPLALVLCTLSVGVSSAATIGSELNTIDLSPIHAGILAGIMSTFTNLVALMTPLVVGVLVQDPTQRSQWQVVFTIAAFFLFSGNVVYLIWGTAETQPWNNWGREQSHLPEEEPFENAKLEIAGDGATFNGVCKST</sequence>
<feature type="transmembrane region" description="Helical" evidence="13">
    <location>
        <begin position="102"/>
        <end position="119"/>
    </location>
</feature>
<evidence type="ECO:0000256" key="3">
    <source>
        <dbReference type="ARBA" id="ARBA00022448"/>
    </source>
</evidence>
<dbReference type="AlphaFoldDB" id="B4N961"/>
<keyword evidence="5" id="KW-0769">Symport</keyword>
<dbReference type="PROSITE" id="PS50850">
    <property type="entry name" value="MFS"/>
    <property type="match status" value="1"/>
</dbReference>
<keyword evidence="9 13" id="KW-0472">Membrane</keyword>
<evidence type="ECO:0000256" key="9">
    <source>
        <dbReference type="ARBA" id="ARBA00023136"/>
    </source>
</evidence>
<dbReference type="Proteomes" id="UP000007798">
    <property type="component" value="Unassembled WGS sequence"/>
</dbReference>
<gene>
    <name evidence="15" type="primary">Dwil\GK12163</name>
    <name evidence="15" type="ORF">Dwil_GK12163</name>
</gene>
<comment type="similarity">
    <text evidence="2">Belongs to the major facilitator superfamily. Sodium/anion cotransporter family.</text>
</comment>
<feature type="transmembrane region" description="Helical" evidence="13">
    <location>
        <begin position="335"/>
        <end position="354"/>
    </location>
</feature>
<evidence type="ECO:0000313" key="16">
    <source>
        <dbReference type="Proteomes" id="UP000007798"/>
    </source>
</evidence>
<dbReference type="InParanoid" id="B4N961"/>
<dbReference type="KEGG" id="dwi:6646848"/>
<keyword evidence="6 13" id="KW-1133">Transmembrane helix</keyword>
<evidence type="ECO:0000256" key="10">
    <source>
        <dbReference type="ARBA" id="ARBA00023201"/>
    </source>
</evidence>
<evidence type="ECO:0000256" key="2">
    <source>
        <dbReference type="ARBA" id="ARBA00008586"/>
    </source>
</evidence>
<evidence type="ECO:0000256" key="12">
    <source>
        <dbReference type="ARBA" id="ARBA00068450"/>
    </source>
</evidence>
<feature type="transmembrane region" description="Helical" evidence="13">
    <location>
        <begin position="390"/>
        <end position="417"/>
    </location>
</feature>
<feature type="transmembrane region" description="Helical" evidence="13">
    <location>
        <begin position="297"/>
        <end position="315"/>
    </location>
</feature>
<comment type="subcellular location">
    <subcellularLocation>
        <location evidence="1">Membrane</location>
        <topology evidence="1">Multi-pass membrane protein</topology>
    </subcellularLocation>
</comment>
<organism evidence="15 16">
    <name type="scientific">Drosophila willistoni</name>
    <name type="common">Fruit fly</name>
    <dbReference type="NCBI Taxonomy" id="7260"/>
    <lineage>
        <taxon>Eukaryota</taxon>
        <taxon>Metazoa</taxon>
        <taxon>Ecdysozoa</taxon>
        <taxon>Arthropoda</taxon>
        <taxon>Hexapoda</taxon>
        <taxon>Insecta</taxon>
        <taxon>Pterygota</taxon>
        <taxon>Neoptera</taxon>
        <taxon>Endopterygota</taxon>
        <taxon>Diptera</taxon>
        <taxon>Brachycera</taxon>
        <taxon>Muscomorpha</taxon>
        <taxon>Ephydroidea</taxon>
        <taxon>Drosophilidae</taxon>
        <taxon>Drosophila</taxon>
        <taxon>Sophophora</taxon>
    </lineage>
</organism>
<dbReference type="GO" id="GO:0006814">
    <property type="term" value="P:sodium ion transport"/>
    <property type="evidence" value="ECO:0007669"/>
    <property type="project" value="UniProtKB-KW"/>
</dbReference>
<evidence type="ECO:0000256" key="11">
    <source>
        <dbReference type="ARBA" id="ARBA00054632"/>
    </source>
</evidence>
<dbReference type="OrthoDB" id="2985014at2759"/>
<keyword evidence="4 13" id="KW-0812">Transmembrane</keyword>
<evidence type="ECO:0000256" key="6">
    <source>
        <dbReference type="ARBA" id="ARBA00022989"/>
    </source>
</evidence>
<name>B4N961_DROWI</name>
<comment type="function">
    <text evidence="11">May be an inorganic phosphate cotransporter.</text>
</comment>
<evidence type="ECO:0000313" key="15">
    <source>
        <dbReference type="EMBL" id="EDW81608.2"/>
    </source>
</evidence>
<keyword evidence="7" id="KW-0915">Sodium</keyword>
<feature type="domain" description="Major facilitator superfamily (MFS) profile" evidence="14">
    <location>
        <begin position="31"/>
        <end position="452"/>
    </location>
</feature>
<keyword evidence="16" id="KW-1185">Reference proteome</keyword>
<evidence type="ECO:0000256" key="1">
    <source>
        <dbReference type="ARBA" id="ARBA00004141"/>
    </source>
</evidence>
<evidence type="ECO:0000256" key="4">
    <source>
        <dbReference type="ARBA" id="ARBA00022692"/>
    </source>
</evidence>
<keyword evidence="8" id="KW-0406">Ion transport</keyword>
<feature type="transmembrane region" description="Helical" evidence="13">
    <location>
        <begin position="30"/>
        <end position="54"/>
    </location>
</feature>
<feature type="transmembrane region" description="Helical" evidence="13">
    <location>
        <begin position="429"/>
        <end position="448"/>
    </location>
</feature>
<dbReference type="FunFam" id="1.20.1250.20:FF:000144">
    <property type="entry name" value="Picot, isoform B"/>
    <property type="match status" value="1"/>
</dbReference>
<feature type="transmembrane region" description="Helical" evidence="13">
    <location>
        <begin position="195"/>
        <end position="214"/>
    </location>
</feature>
<reference evidence="15 16" key="1">
    <citation type="journal article" date="2007" name="Nature">
        <title>Evolution of genes and genomes on the Drosophila phylogeny.</title>
        <authorList>
            <consortium name="Drosophila 12 Genomes Consortium"/>
            <person name="Clark A.G."/>
            <person name="Eisen M.B."/>
            <person name="Smith D.R."/>
            <person name="Bergman C.M."/>
            <person name="Oliver B."/>
            <person name="Markow T.A."/>
            <person name="Kaufman T.C."/>
            <person name="Kellis M."/>
            <person name="Gelbart W."/>
            <person name="Iyer V.N."/>
            <person name="Pollard D.A."/>
            <person name="Sackton T.B."/>
            <person name="Larracuente A.M."/>
            <person name="Singh N.D."/>
            <person name="Abad J.P."/>
            <person name="Abt D.N."/>
            <person name="Adryan B."/>
            <person name="Aguade M."/>
            <person name="Akashi H."/>
            <person name="Anderson W.W."/>
            <person name="Aquadro C.F."/>
            <person name="Ardell D.H."/>
            <person name="Arguello R."/>
            <person name="Artieri C.G."/>
            <person name="Barbash D.A."/>
            <person name="Barker D."/>
            <person name="Barsanti P."/>
            <person name="Batterham P."/>
            <person name="Batzoglou S."/>
            <person name="Begun D."/>
            <person name="Bhutkar A."/>
            <person name="Blanco E."/>
            <person name="Bosak S.A."/>
            <person name="Bradley R.K."/>
            <person name="Brand A.D."/>
            <person name="Brent M.R."/>
            <person name="Brooks A.N."/>
            <person name="Brown R.H."/>
            <person name="Butlin R.K."/>
            <person name="Caggese C."/>
            <person name="Calvi B.R."/>
            <person name="Bernardo de Carvalho A."/>
            <person name="Caspi A."/>
            <person name="Castrezana S."/>
            <person name="Celniker S.E."/>
            <person name="Chang J.L."/>
            <person name="Chapple C."/>
            <person name="Chatterji S."/>
            <person name="Chinwalla A."/>
            <person name="Civetta A."/>
            <person name="Clifton S.W."/>
            <person name="Comeron J.M."/>
            <person name="Costello J.C."/>
            <person name="Coyne J.A."/>
            <person name="Daub J."/>
            <person name="David R.G."/>
            <person name="Delcher A.L."/>
            <person name="Delehaunty K."/>
            <person name="Do C.B."/>
            <person name="Ebling H."/>
            <person name="Edwards K."/>
            <person name="Eickbush T."/>
            <person name="Evans J.D."/>
            <person name="Filipski A."/>
            <person name="Findeiss S."/>
            <person name="Freyhult E."/>
            <person name="Fulton L."/>
            <person name="Fulton R."/>
            <person name="Garcia A.C."/>
            <person name="Gardiner A."/>
            <person name="Garfield D.A."/>
            <person name="Garvin B.E."/>
            <person name="Gibson G."/>
            <person name="Gilbert D."/>
            <person name="Gnerre S."/>
            <person name="Godfrey J."/>
            <person name="Good R."/>
            <person name="Gotea V."/>
            <person name="Gravely B."/>
            <person name="Greenberg A.J."/>
            <person name="Griffiths-Jones S."/>
            <person name="Gross S."/>
            <person name="Guigo R."/>
            <person name="Gustafson E.A."/>
            <person name="Haerty W."/>
            <person name="Hahn M.W."/>
            <person name="Halligan D.L."/>
            <person name="Halpern A.L."/>
            <person name="Halter G.M."/>
            <person name="Han M.V."/>
            <person name="Heger A."/>
            <person name="Hillier L."/>
            <person name="Hinrichs A.S."/>
            <person name="Holmes I."/>
            <person name="Hoskins R.A."/>
            <person name="Hubisz M.J."/>
            <person name="Hultmark D."/>
            <person name="Huntley M.A."/>
            <person name="Jaffe D.B."/>
            <person name="Jagadeeshan S."/>
            <person name="Jeck W.R."/>
            <person name="Johnson J."/>
            <person name="Jones C.D."/>
            <person name="Jordan W.C."/>
            <person name="Karpen G.H."/>
            <person name="Kataoka E."/>
            <person name="Keightley P.D."/>
            <person name="Kheradpour P."/>
            <person name="Kirkness E.F."/>
            <person name="Koerich L.B."/>
            <person name="Kristiansen K."/>
            <person name="Kudrna D."/>
            <person name="Kulathinal R.J."/>
            <person name="Kumar S."/>
            <person name="Kwok R."/>
            <person name="Lander E."/>
            <person name="Langley C.H."/>
            <person name="Lapoint R."/>
            <person name="Lazzaro B.P."/>
            <person name="Lee S.J."/>
            <person name="Levesque L."/>
            <person name="Li R."/>
            <person name="Lin C.F."/>
            <person name="Lin M.F."/>
            <person name="Lindblad-Toh K."/>
            <person name="Llopart A."/>
            <person name="Long M."/>
            <person name="Low L."/>
            <person name="Lozovsky E."/>
            <person name="Lu J."/>
            <person name="Luo M."/>
            <person name="Machado C.A."/>
            <person name="Makalowski W."/>
            <person name="Marzo M."/>
            <person name="Matsuda M."/>
            <person name="Matzkin L."/>
            <person name="McAllister B."/>
            <person name="McBride C.S."/>
            <person name="McKernan B."/>
            <person name="McKernan K."/>
            <person name="Mendez-Lago M."/>
            <person name="Minx P."/>
            <person name="Mollenhauer M.U."/>
            <person name="Montooth K."/>
            <person name="Mount S.M."/>
            <person name="Mu X."/>
            <person name="Myers E."/>
            <person name="Negre B."/>
            <person name="Newfeld S."/>
            <person name="Nielsen R."/>
            <person name="Noor M.A."/>
            <person name="O'Grady P."/>
            <person name="Pachter L."/>
            <person name="Papaceit M."/>
            <person name="Parisi M.J."/>
            <person name="Parisi M."/>
            <person name="Parts L."/>
            <person name="Pedersen J.S."/>
            <person name="Pesole G."/>
            <person name="Phillippy A.M."/>
            <person name="Ponting C.P."/>
            <person name="Pop M."/>
            <person name="Porcelli D."/>
            <person name="Powell J.R."/>
            <person name="Prohaska S."/>
            <person name="Pruitt K."/>
            <person name="Puig M."/>
            <person name="Quesneville H."/>
            <person name="Ram K.R."/>
            <person name="Rand D."/>
            <person name="Rasmussen M.D."/>
            <person name="Reed L.K."/>
            <person name="Reenan R."/>
            <person name="Reily A."/>
            <person name="Remington K.A."/>
            <person name="Rieger T.T."/>
            <person name="Ritchie M.G."/>
            <person name="Robin C."/>
            <person name="Rogers Y.H."/>
            <person name="Rohde C."/>
            <person name="Rozas J."/>
            <person name="Rubenfield M.J."/>
            <person name="Ruiz A."/>
            <person name="Russo S."/>
            <person name="Salzberg S.L."/>
            <person name="Sanchez-Gracia A."/>
            <person name="Saranga D.J."/>
            <person name="Sato H."/>
            <person name="Schaeffer S.W."/>
            <person name="Schatz M.C."/>
            <person name="Schlenke T."/>
            <person name="Schwartz R."/>
            <person name="Segarra C."/>
            <person name="Singh R.S."/>
            <person name="Sirot L."/>
            <person name="Sirota M."/>
            <person name="Sisneros N.B."/>
            <person name="Smith C.D."/>
            <person name="Smith T.F."/>
            <person name="Spieth J."/>
            <person name="Stage D.E."/>
            <person name="Stark A."/>
            <person name="Stephan W."/>
            <person name="Strausberg R.L."/>
            <person name="Strempel S."/>
            <person name="Sturgill D."/>
            <person name="Sutton G."/>
            <person name="Sutton G.G."/>
            <person name="Tao W."/>
            <person name="Teichmann S."/>
            <person name="Tobari Y.N."/>
            <person name="Tomimura Y."/>
            <person name="Tsolas J.M."/>
            <person name="Valente V.L."/>
            <person name="Venter E."/>
            <person name="Venter J.C."/>
            <person name="Vicario S."/>
            <person name="Vieira F.G."/>
            <person name="Vilella A.J."/>
            <person name="Villasante A."/>
            <person name="Walenz B."/>
            <person name="Wang J."/>
            <person name="Wasserman M."/>
            <person name="Watts T."/>
            <person name="Wilson D."/>
            <person name="Wilson R.K."/>
            <person name="Wing R.A."/>
            <person name="Wolfner M.F."/>
            <person name="Wong A."/>
            <person name="Wong G.K."/>
            <person name="Wu C.I."/>
            <person name="Wu G."/>
            <person name="Yamamoto D."/>
            <person name="Yang H.P."/>
            <person name="Yang S.P."/>
            <person name="Yorke J.A."/>
            <person name="Yoshida K."/>
            <person name="Zdobnov E."/>
            <person name="Zhang P."/>
            <person name="Zhang Y."/>
            <person name="Zimin A.V."/>
            <person name="Baldwin J."/>
            <person name="Abdouelleil A."/>
            <person name="Abdulkadir J."/>
            <person name="Abebe A."/>
            <person name="Abera B."/>
            <person name="Abreu J."/>
            <person name="Acer S.C."/>
            <person name="Aftuck L."/>
            <person name="Alexander A."/>
            <person name="An P."/>
            <person name="Anderson E."/>
            <person name="Anderson S."/>
            <person name="Arachi H."/>
            <person name="Azer M."/>
            <person name="Bachantsang P."/>
            <person name="Barry A."/>
            <person name="Bayul T."/>
            <person name="Berlin A."/>
            <person name="Bessette D."/>
            <person name="Bloom T."/>
            <person name="Blye J."/>
            <person name="Boguslavskiy L."/>
            <person name="Bonnet C."/>
            <person name="Boukhgalter B."/>
            <person name="Bourzgui I."/>
            <person name="Brown A."/>
            <person name="Cahill P."/>
            <person name="Channer S."/>
            <person name="Cheshatsang Y."/>
            <person name="Chuda L."/>
            <person name="Citroen M."/>
            <person name="Collymore A."/>
            <person name="Cooke P."/>
            <person name="Costello M."/>
            <person name="D'Aco K."/>
            <person name="Daza R."/>
            <person name="De Haan G."/>
            <person name="DeGray S."/>
            <person name="DeMaso C."/>
            <person name="Dhargay N."/>
            <person name="Dooley K."/>
            <person name="Dooley E."/>
            <person name="Doricent M."/>
            <person name="Dorje P."/>
            <person name="Dorjee K."/>
            <person name="Dupes A."/>
            <person name="Elong R."/>
            <person name="Falk J."/>
            <person name="Farina A."/>
            <person name="Faro S."/>
            <person name="Ferguson D."/>
            <person name="Fisher S."/>
            <person name="Foley C.D."/>
            <person name="Franke A."/>
            <person name="Friedrich D."/>
            <person name="Gadbois L."/>
            <person name="Gearin G."/>
            <person name="Gearin C.R."/>
            <person name="Giannoukos G."/>
            <person name="Goode T."/>
            <person name="Graham J."/>
            <person name="Grandbois E."/>
            <person name="Grewal S."/>
            <person name="Gyaltsen K."/>
            <person name="Hafez N."/>
            <person name="Hagos B."/>
            <person name="Hall J."/>
            <person name="Henson C."/>
            <person name="Hollinger A."/>
            <person name="Honan T."/>
            <person name="Huard M.D."/>
            <person name="Hughes L."/>
            <person name="Hurhula B."/>
            <person name="Husby M.E."/>
            <person name="Kamat A."/>
            <person name="Kanga B."/>
            <person name="Kashin S."/>
            <person name="Khazanovich D."/>
            <person name="Kisner P."/>
            <person name="Lance K."/>
            <person name="Lara M."/>
            <person name="Lee W."/>
            <person name="Lennon N."/>
            <person name="Letendre F."/>
            <person name="LeVine R."/>
            <person name="Lipovsky A."/>
            <person name="Liu X."/>
            <person name="Liu J."/>
            <person name="Liu S."/>
            <person name="Lokyitsang T."/>
            <person name="Lokyitsang Y."/>
            <person name="Lubonja R."/>
            <person name="Lui A."/>
            <person name="MacDonald P."/>
            <person name="Magnisalis V."/>
            <person name="Maru K."/>
            <person name="Matthews C."/>
            <person name="McCusker W."/>
            <person name="McDonough S."/>
            <person name="Mehta T."/>
            <person name="Meldrim J."/>
            <person name="Meneus L."/>
            <person name="Mihai O."/>
            <person name="Mihalev A."/>
            <person name="Mihova T."/>
            <person name="Mittelman R."/>
            <person name="Mlenga V."/>
            <person name="Montmayeur A."/>
            <person name="Mulrain L."/>
            <person name="Navidi A."/>
            <person name="Naylor J."/>
            <person name="Negash T."/>
            <person name="Nguyen T."/>
            <person name="Nguyen N."/>
            <person name="Nicol R."/>
            <person name="Norbu C."/>
            <person name="Norbu N."/>
            <person name="Novod N."/>
            <person name="O'Neill B."/>
            <person name="Osman S."/>
            <person name="Markiewicz E."/>
            <person name="Oyono O.L."/>
            <person name="Patti C."/>
            <person name="Phunkhang P."/>
            <person name="Pierre F."/>
            <person name="Priest M."/>
            <person name="Raghuraman S."/>
            <person name="Rege F."/>
            <person name="Reyes R."/>
            <person name="Rise C."/>
            <person name="Rogov P."/>
            <person name="Ross K."/>
            <person name="Ryan E."/>
            <person name="Settipalli S."/>
            <person name="Shea T."/>
            <person name="Sherpa N."/>
            <person name="Shi L."/>
            <person name="Shih D."/>
            <person name="Sparrow T."/>
            <person name="Spaulding J."/>
            <person name="Stalker J."/>
            <person name="Stange-Thomann N."/>
            <person name="Stavropoulos S."/>
            <person name="Stone C."/>
            <person name="Strader C."/>
            <person name="Tesfaye S."/>
            <person name="Thomson T."/>
            <person name="Thoulutsang Y."/>
            <person name="Thoulutsang D."/>
            <person name="Topham K."/>
            <person name="Topping I."/>
            <person name="Tsamla T."/>
            <person name="Vassiliev H."/>
            <person name="Vo A."/>
            <person name="Wangchuk T."/>
            <person name="Wangdi T."/>
            <person name="Weiand M."/>
            <person name="Wilkinson J."/>
            <person name="Wilson A."/>
            <person name="Yadav S."/>
            <person name="Young G."/>
            <person name="Yu Q."/>
            <person name="Zembek L."/>
            <person name="Zhong D."/>
            <person name="Zimmer A."/>
            <person name="Zwirko Z."/>
            <person name="Jaffe D.B."/>
            <person name="Alvarez P."/>
            <person name="Brockman W."/>
            <person name="Butler J."/>
            <person name="Chin C."/>
            <person name="Gnerre S."/>
            <person name="Grabherr M."/>
            <person name="Kleber M."/>
            <person name="Mauceli E."/>
            <person name="MacCallum I."/>
        </authorList>
    </citation>
    <scope>NUCLEOTIDE SEQUENCE [LARGE SCALE GENOMIC DNA]</scope>
    <source>
        <strain evidence="16">Tucson 14030-0811.24</strain>
    </source>
</reference>
<evidence type="ECO:0000256" key="7">
    <source>
        <dbReference type="ARBA" id="ARBA00023053"/>
    </source>
</evidence>
<dbReference type="Gene3D" id="1.20.1250.20">
    <property type="entry name" value="MFS general substrate transporter like domains"/>
    <property type="match status" value="2"/>
</dbReference>
<dbReference type="InterPro" id="IPR036259">
    <property type="entry name" value="MFS_trans_sf"/>
</dbReference>
<dbReference type="InterPro" id="IPR020846">
    <property type="entry name" value="MFS_dom"/>
</dbReference>